<keyword evidence="3" id="KW-0255">Endonuclease</keyword>
<evidence type="ECO:0000256" key="6">
    <source>
        <dbReference type="SAM" id="MobiDB-lite"/>
    </source>
</evidence>
<dbReference type="GO" id="GO:0000049">
    <property type="term" value="F:tRNA binding"/>
    <property type="evidence" value="ECO:0007669"/>
    <property type="project" value="InterPro"/>
</dbReference>
<name>A0A1J5R3A1_9ZZZZ</name>
<evidence type="ECO:0000256" key="1">
    <source>
        <dbReference type="ARBA" id="ARBA00022694"/>
    </source>
</evidence>
<dbReference type="Gene3D" id="3.30.230.10">
    <property type="match status" value="1"/>
</dbReference>
<dbReference type="AlphaFoldDB" id="A0A1J5R3A1"/>
<evidence type="ECO:0000313" key="7">
    <source>
        <dbReference type="EMBL" id="OIQ90409.1"/>
    </source>
</evidence>
<dbReference type="EC" id="3.1.26.5" evidence="7"/>
<evidence type="ECO:0000256" key="2">
    <source>
        <dbReference type="ARBA" id="ARBA00022722"/>
    </source>
</evidence>
<organism evidence="7">
    <name type="scientific">mine drainage metagenome</name>
    <dbReference type="NCBI Taxonomy" id="410659"/>
    <lineage>
        <taxon>unclassified sequences</taxon>
        <taxon>metagenomes</taxon>
        <taxon>ecological metagenomes</taxon>
    </lineage>
</organism>
<evidence type="ECO:0000256" key="3">
    <source>
        <dbReference type="ARBA" id="ARBA00022759"/>
    </source>
</evidence>
<keyword evidence="1" id="KW-0819">tRNA processing</keyword>
<proteinExistence type="predicted"/>
<evidence type="ECO:0000256" key="4">
    <source>
        <dbReference type="ARBA" id="ARBA00022801"/>
    </source>
</evidence>
<protein>
    <submittedName>
        <fullName evidence="7">Ribonuclease P protein component</fullName>
        <ecNumber evidence="7">3.1.26.5</ecNumber>
    </submittedName>
</protein>
<feature type="region of interest" description="Disordered" evidence="6">
    <location>
        <begin position="152"/>
        <end position="176"/>
    </location>
</feature>
<gene>
    <name evidence="7" type="primary">rnpA_4</name>
    <name evidence="7" type="ORF">GALL_276940</name>
</gene>
<keyword evidence="2" id="KW-0540">Nuclease</keyword>
<dbReference type="EMBL" id="MLJW01000293">
    <property type="protein sequence ID" value="OIQ90409.1"/>
    <property type="molecule type" value="Genomic_DNA"/>
</dbReference>
<keyword evidence="5" id="KW-0694">RNA-binding</keyword>
<sequence length="176" mass="19635">MAHPPHHVLAELETLLLPLSRPESFSASLRGPSVHAEEFRLHFRDAREPDVANDVLQSCGPAGRICVLGFVLPKRLCKHAVRRNLIRRATRDCLREHLRTVPDWPSAPPPVLVLKLTRKLPETFVSASSPALSRYVRARIQALLNLYARRGRPSATPARPGFADQGPSQIQAETRP</sequence>
<dbReference type="InterPro" id="IPR000100">
    <property type="entry name" value="RNase_P"/>
</dbReference>
<feature type="compositionally biased region" description="Polar residues" evidence="6">
    <location>
        <begin position="166"/>
        <end position="176"/>
    </location>
</feature>
<dbReference type="InterPro" id="IPR020568">
    <property type="entry name" value="Ribosomal_Su5_D2-typ_SF"/>
</dbReference>
<dbReference type="InterPro" id="IPR014721">
    <property type="entry name" value="Ribsml_uS5_D2-typ_fold_subgr"/>
</dbReference>
<accession>A0A1J5R3A1</accession>
<keyword evidence="4 7" id="KW-0378">Hydrolase</keyword>
<dbReference type="SUPFAM" id="SSF54211">
    <property type="entry name" value="Ribosomal protein S5 domain 2-like"/>
    <property type="match status" value="1"/>
</dbReference>
<evidence type="ECO:0000256" key="5">
    <source>
        <dbReference type="ARBA" id="ARBA00022884"/>
    </source>
</evidence>
<dbReference type="Pfam" id="PF00825">
    <property type="entry name" value="Ribonuclease_P"/>
    <property type="match status" value="1"/>
</dbReference>
<dbReference type="GO" id="GO:0004526">
    <property type="term" value="F:ribonuclease P activity"/>
    <property type="evidence" value="ECO:0007669"/>
    <property type="project" value="UniProtKB-EC"/>
</dbReference>
<dbReference type="GO" id="GO:0008033">
    <property type="term" value="P:tRNA processing"/>
    <property type="evidence" value="ECO:0007669"/>
    <property type="project" value="UniProtKB-KW"/>
</dbReference>
<comment type="caution">
    <text evidence="7">The sequence shown here is derived from an EMBL/GenBank/DDBJ whole genome shotgun (WGS) entry which is preliminary data.</text>
</comment>
<reference evidence="7" key="1">
    <citation type="submission" date="2016-10" db="EMBL/GenBank/DDBJ databases">
        <title>Sequence of Gallionella enrichment culture.</title>
        <authorList>
            <person name="Poehlein A."/>
            <person name="Muehling M."/>
            <person name="Daniel R."/>
        </authorList>
    </citation>
    <scope>NUCLEOTIDE SEQUENCE</scope>
</reference>